<dbReference type="Proteomes" id="UP000002051">
    <property type="component" value="Chromosome 8"/>
</dbReference>
<dbReference type="EnsemblPlants" id="AET02300">
    <property type="protein sequence ID" value="AET02300"/>
    <property type="gene ID" value="MTR_8g038740"/>
</dbReference>
<reference evidence="4" key="5">
    <citation type="submission" date="2015-04" db="UniProtKB">
        <authorList>
            <consortium name="EnsemblPlants"/>
        </authorList>
    </citation>
    <scope>IDENTIFICATION</scope>
    <source>
        <strain evidence="4">cv. Jemalong A17</strain>
    </source>
</reference>
<reference evidence="3" key="7">
    <citation type="journal article" date="2018" name="Nat. Plants">
        <title>Whole-genome landscape of Medicago truncatula symbiotic genes.</title>
        <authorList>
            <person name="Pecrix Y."/>
            <person name="Gamas P."/>
            <person name="Carrere S."/>
        </authorList>
    </citation>
    <scope>NUCLEOTIDE SEQUENCE</scope>
    <source>
        <tissue evidence="3">Leaves</tissue>
    </source>
</reference>
<reference evidence="2 5" key="3">
    <citation type="journal article" date="2011" name="Nature">
        <title>The Medicago genome provides insight into the evolution of rhizobial symbioses.</title>
        <authorList>
            <person name="Young N.D."/>
            <person name="Debelle F."/>
            <person name="Oldroyd G.E."/>
            <person name="Geurts R."/>
            <person name="Cannon S.B."/>
            <person name="Udvardi M.K."/>
            <person name="Benedito V.A."/>
            <person name="Mayer K.F."/>
            <person name="Gouzy J."/>
            <person name="Schoof H."/>
            <person name="Van de Peer Y."/>
            <person name="Proost S."/>
            <person name="Cook D.R."/>
            <person name="Meyers B.C."/>
            <person name="Spannagl M."/>
            <person name="Cheung F."/>
            <person name="De Mita S."/>
            <person name="Krishnakumar V."/>
            <person name="Gundlach H."/>
            <person name="Zhou S."/>
            <person name="Mudge J."/>
            <person name="Bharti A.K."/>
            <person name="Murray J.D."/>
            <person name="Naoumkina M.A."/>
            <person name="Rosen B."/>
            <person name="Silverstein K.A."/>
            <person name="Tang H."/>
            <person name="Rombauts S."/>
            <person name="Zhao P.X."/>
            <person name="Zhou P."/>
            <person name="Barbe V."/>
            <person name="Bardou P."/>
            <person name="Bechner M."/>
            <person name="Bellec A."/>
            <person name="Berger A."/>
            <person name="Berges H."/>
            <person name="Bidwell S."/>
            <person name="Bisseling T."/>
            <person name="Choisne N."/>
            <person name="Couloux A."/>
            <person name="Denny R."/>
            <person name="Deshpande S."/>
            <person name="Dai X."/>
            <person name="Doyle J.J."/>
            <person name="Dudez A.M."/>
            <person name="Farmer A.D."/>
            <person name="Fouteau S."/>
            <person name="Franken C."/>
            <person name="Gibelin C."/>
            <person name="Gish J."/>
            <person name="Goldstein S."/>
            <person name="Gonzalez A.J."/>
            <person name="Green P.J."/>
            <person name="Hallab A."/>
            <person name="Hartog M."/>
            <person name="Hua A."/>
            <person name="Humphray S.J."/>
            <person name="Jeong D.H."/>
            <person name="Jing Y."/>
            <person name="Jocker A."/>
            <person name="Kenton S.M."/>
            <person name="Kim D.J."/>
            <person name="Klee K."/>
            <person name="Lai H."/>
            <person name="Lang C."/>
            <person name="Lin S."/>
            <person name="Macmil S.L."/>
            <person name="Magdelenat G."/>
            <person name="Matthews L."/>
            <person name="McCorrison J."/>
            <person name="Monaghan E.L."/>
            <person name="Mun J.H."/>
            <person name="Najar F.Z."/>
            <person name="Nicholson C."/>
            <person name="Noirot C."/>
            <person name="O'Bleness M."/>
            <person name="Paule C.R."/>
            <person name="Poulain J."/>
            <person name="Prion F."/>
            <person name="Qin B."/>
            <person name="Qu C."/>
            <person name="Retzel E.F."/>
            <person name="Riddle C."/>
            <person name="Sallet E."/>
            <person name="Samain S."/>
            <person name="Samson N."/>
            <person name="Sanders I."/>
            <person name="Saurat O."/>
            <person name="Scarpelli C."/>
            <person name="Schiex T."/>
            <person name="Segurens B."/>
            <person name="Severin A.J."/>
            <person name="Sherrier D.J."/>
            <person name="Shi R."/>
            <person name="Sims S."/>
            <person name="Singer S.R."/>
            <person name="Sinharoy S."/>
            <person name="Sterck L."/>
            <person name="Viollet A."/>
            <person name="Wang B.B."/>
            <person name="Wang K."/>
            <person name="Wang M."/>
            <person name="Wang X."/>
            <person name="Warfsmann J."/>
            <person name="Weissenbach J."/>
            <person name="White D.D."/>
            <person name="White J.D."/>
            <person name="Wiley G.B."/>
            <person name="Wincker P."/>
            <person name="Xing Y."/>
            <person name="Yang L."/>
            <person name="Yao Z."/>
            <person name="Ying F."/>
            <person name="Zhai J."/>
            <person name="Zhou L."/>
            <person name="Zuber A."/>
            <person name="Denarie J."/>
            <person name="Dixon R.A."/>
            <person name="May G.D."/>
            <person name="Schwartz D.C."/>
            <person name="Rogers J."/>
            <person name="Quetier F."/>
            <person name="Town C.D."/>
            <person name="Roe B.A."/>
        </authorList>
    </citation>
    <scope>NUCLEOTIDE SEQUENCE [LARGE SCALE GENOMIC DNA]</scope>
    <source>
        <strain evidence="2">A17</strain>
        <strain evidence="4 5">cv. Jemalong A17</strain>
    </source>
</reference>
<dbReference type="AlphaFoldDB" id="A4Q380"/>
<reference evidence="1" key="2">
    <citation type="submission" date="2007-04" db="EMBL/GenBank/DDBJ databases">
        <authorList>
            <consortium name="The International Medicago Genome Annotation Group"/>
        </authorList>
    </citation>
    <scope>NUCLEOTIDE SEQUENCE</scope>
</reference>
<reference evidence="1" key="1">
    <citation type="submission" date="2006-03" db="EMBL/GenBank/DDBJ databases">
        <authorList>
            <person name="Lin S."/>
            <person name="Dixon R."/>
            <person name="May G."/>
            <person name="Sumner L."/>
            <person name="Gonzales B."/>
            <person name="Cook D."/>
            <person name="Kim D."/>
            <person name="Young N."/>
            <person name="Cannon S."/>
            <person name="Roe B.A."/>
        </authorList>
    </citation>
    <scope>NUCLEOTIDE SEQUENCE</scope>
</reference>
<evidence type="ECO:0000313" key="1">
    <source>
        <dbReference type="EMBL" id="ABO83644.1"/>
    </source>
</evidence>
<keyword evidence="5" id="KW-1185">Reference proteome</keyword>
<evidence type="ECO:0000313" key="5">
    <source>
        <dbReference type="Proteomes" id="UP000002051"/>
    </source>
</evidence>
<dbReference type="Gramene" id="rna46404">
    <property type="protein sequence ID" value="RHN40270.1"/>
    <property type="gene ID" value="gene46404"/>
</dbReference>
<evidence type="ECO:0000313" key="3">
    <source>
        <dbReference type="EMBL" id="RHN40270.1"/>
    </source>
</evidence>
<sequence>MVERKKSFSLPLFFSSVRTRTSLTLHDQNFFTLHPWKKGCMQRFLKTIGSFSFLEASIKGIKG</sequence>
<organism evidence="1">
    <name type="scientific">Medicago truncatula</name>
    <name type="common">Barrel medic</name>
    <name type="synonym">Medicago tribuloides</name>
    <dbReference type="NCBI Taxonomy" id="3880"/>
    <lineage>
        <taxon>Eukaryota</taxon>
        <taxon>Viridiplantae</taxon>
        <taxon>Streptophyta</taxon>
        <taxon>Embryophyta</taxon>
        <taxon>Tracheophyta</taxon>
        <taxon>Spermatophyta</taxon>
        <taxon>Magnoliopsida</taxon>
        <taxon>eudicotyledons</taxon>
        <taxon>Gunneridae</taxon>
        <taxon>Pentapetalae</taxon>
        <taxon>rosids</taxon>
        <taxon>fabids</taxon>
        <taxon>Fabales</taxon>
        <taxon>Fabaceae</taxon>
        <taxon>Papilionoideae</taxon>
        <taxon>50 kb inversion clade</taxon>
        <taxon>NPAAA clade</taxon>
        <taxon>Hologalegina</taxon>
        <taxon>IRL clade</taxon>
        <taxon>Trifolieae</taxon>
        <taxon>Medicago</taxon>
    </lineage>
</organism>
<evidence type="ECO:0000313" key="2">
    <source>
        <dbReference type="EMBL" id="AET02300.1"/>
    </source>
</evidence>
<proteinExistence type="predicted"/>
<evidence type="ECO:0000313" key="4">
    <source>
        <dbReference type="EnsemblPlants" id="AET02300"/>
    </source>
</evidence>
<dbReference type="EMBL" id="PSQE01000008">
    <property type="protein sequence ID" value="RHN40270.1"/>
    <property type="molecule type" value="Genomic_DNA"/>
</dbReference>
<reference evidence="6" key="6">
    <citation type="journal article" date="2018" name="Nat. Plants">
        <title>Whole-genome landscape of Medicago truncatula symbiotic genes.</title>
        <authorList>
            <person name="Pecrix Y."/>
            <person name="Staton S.E."/>
            <person name="Sallet E."/>
            <person name="Lelandais-Briere C."/>
            <person name="Moreau S."/>
            <person name="Carrere S."/>
            <person name="Blein T."/>
            <person name="Jardinaud M.F."/>
            <person name="Latrasse D."/>
            <person name="Zouine M."/>
            <person name="Zahm M."/>
            <person name="Kreplak J."/>
            <person name="Mayjonade B."/>
            <person name="Satge C."/>
            <person name="Perez M."/>
            <person name="Cauet S."/>
            <person name="Marande W."/>
            <person name="Chantry-Darmon C."/>
            <person name="Lopez-Roques C."/>
            <person name="Bouchez O."/>
            <person name="Berard A."/>
            <person name="Debelle F."/>
            <person name="Munos S."/>
            <person name="Bendahmane A."/>
            <person name="Berges H."/>
            <person name="Niebel A."/>
            <person name="Buitink J."/>
            <person name="Frugier F."/>
            <person name="Benhamed M."/>
            <person name="Crespi M."/>
            <person name="Gouzy J."/>
            <person name="Gamas P."/>
        </authorList>
    </citation>
    <scope>NUCLEOTIDE SEQUENCE [LARGE SCALE GENOMIC DNA]</scope>
    <source>
        <strain evidence="6">cv. Jemalong A17</strain>
    </source>
</reference>
<gene>
    <name evidence="2" type="ordered locus">MTR_8g038740</name>
    <name evidence="1" type="ORF">MtrDRAFT_AC153125g43v2</name>
    <name evidence="3" type="ORF">MtrunA17_Chr8g0352931</name>
</gene>
<dbReference type="EMBL" id="CM001224">
    <property type="protein sequence ID" value="AET02300.1"/>
    <property type="molecule type" value="Genomic_DNA"/>
</dbReference>
<dbReference type="PaxDb" id="3880-AET02300"/>
<evidence type="ECO:0000313" key="6">
    <source>
        <dbReference type="Proteomes" id="UP000265566"/>
    </source>
</evidence>
<dbReference type="HOGENOM" id="CLU_2889213_0_0_1"/>
<accession>A4Q380</accession>
<name>A4Q380_MEDTR</name>
<dbReference type="Proteomes" id="UP000265566">
    <property type="component" value="Chromosome 8"/>
</dbReference>
<protein>
    <submittedName>
        <fullName evidence="1 4">Uncharacterized protein</fullName>
    </submittedName>
</protein>
<reference evidence="2 5" key="4">
    <citation type="journal article" date="2014" name="BMC Genomics">
        <title>An improved genome release (version Mt4.0) for the model legume Medicago truncatula.</title>
        <authorList>
            <person name="Tang H."/>
            <person name="Krishnakumar V."/>
            <person name="Bidwell S."/>
            <person name="Rosen B."/>
            <person name="Chan A."/>
            <person name="Zhou S."/>
            <person name="Gentzbittel L."/>
            <person name="Childs K.L."/>
            <person name="Yandell M."/>
            <person name="Gundlach H."/>
            <person name="Mayer K.F."/>
            <person name="Schwartz D.C."/>
            <person name="Town C.D."/>
        </authorList>
    </citation>
    <scope>GENOME REANNOTATION</scope>
    <source>
        <strain evidence="4 5">cv. Jemalong A17</strain>
    </source>
</reference>
<dbReference type="EMBL" id="AC153125">
    <property type="protein sequence ID" value="ABO83644.1"/>
    <property type="molecule type" value="Genomic_DNA"/>
</dbReference>